<evidence type="ECO:0000256" key="1">
    <source>
        <dbReference type="SAM" id="MobiDB-lite"/>
    </source>
</evidence>
<evidence type="ECO:0000313" key="2">
    <source>
        <dbReference type="EMBL" id="VUC31942.1"/>
    </source>
</evidence>
<comment type="caution">
    <text evidence="2">The sequence shown here is derived from an EMBL/GenBank/DDBJ whole genome shotgun (WGS) entry which is preliminary data.</text>
</comment>
<protein>
    <recommendedName>
        <fullName evidence="4">Protein kinase domain-containing protein</fullName>
    </recommendedName>
</protein>
<feature type="region of interest" description="Disordered" evidence="1">
    <location>
        <begin position="396"/>
        <end position="429"/>
    </location>
</feature>
<feature type="compositionally biased region" description="Polar residues" evidence="1">
    <location>
        <begin position="413"/>
        <end position="429"/>
    </location>
</feature>
<evidence type="ECO:0000313" key="3">
    <source>
        <dbReference type="Proteomes" id="UP000766486"/>
    </source>
</evidence>
<dbReference type="Proteomes" id="UP000766486">
    <property type="component" value="Unassembled WGS sequence"/>
</dbReference>
<name>A0ABY6UKW7_BIOOC</name>
<dbReference type="EMBL" id="CABFNS010000837">
    <property type="protein sequence ID" value="VUC31942.1"/>
    <property type="molecule type" value="Genomic_DNA"/>
</dbReference>
<reference evidence="2 3" key="1">
    <citation type="submission" date="2019-06" db="EMBL/GenBank/DDBJ databases">
        <authorList>
            <person name="Broberg M."/>
        </authorList>
    </citation>
    <scope>NUCLEOTIDE SEQUENCE [LARGE SCALE GENOMIC DNA]</scope>
</reference>
<proteinExistence type="predicted"/>
<organism evidence="2 3">
    <name type="scientific">Bionectria ochroleuca</name>
    <name type="common">Gliocladium roseum</name>
    <dbReference type="NCBI Taxonomy" id="29856"/>
    <lineage>
        <taxon>Eukaryota</taxon>
        <taxon>Fungi</taxon>
        <taxon>Dikarya</taxon>
        <taxon>Ascomycota</taxon>
        <taxon>Pezizomycotina</taxon>
        <taxon>Sordariomycetes</taxon>
        <taxon>Hypocreomycetidae</taxon>
        <taxon>Hypocreales</taxon>
        <taxon>Bionectriaceae</taxon>
        <taxon>Clonostachys</taxon>
    </lineage>
</organism>
<accession>A0ABY6UKW7</accession>
<evidence type="ECO:0008006" key="4">
    <source>
        <dbReference type="Google" id="ProtNLM"/>
    </source>
</evidence>
<keyword evidence="3" id="KW-1185">Reference proteome</keyword>
<sequence length="429" mass="49395">MADEHHCEICLREQQLQAQQEEEEQRQLAAEKYQRPDIPYQSGLVLQVRAHIPFEPFGNPGYATTFKNRGDDFAPTHGQADWCMENPYPETHPHPDKSVFNLRLLDQVAVRDGRGTQLLRCEWEGQEARGLPLVAKIFDPMYYARDEVGEDVTWVAASDYACETASYEDLQKAGVDGVWTPKYFGSWTFDLPITEDETRQVHMVILEWVNAPTMLSYCERRRIHHIPPQRRLDILAQIFETRAQLAFHGAESLDLAMRNVLIMGDIENDPAPPRVIFIDFNDSFARNRPNSLFQVEWEKPPNPLCLYWDARSVEEFNSWIPEPHLSNTDAFNKWAKSLWGDSEDYCISAEFDDFTTTESYQTLGDSPPPTPLPDTSFWDLEEEEWLPLSEAAKFDPAQWPAFQEDTEFESDESYSGSEETMSDAASQSS</sequence>
<gene>
    <name evidence="2" type="ORF">CLO192961_LOCUS315796</name>
</gene>